<feature type="domain" description="Haemin-degrading HemS/ChuX" evidence="1">
    <location>
        <begin position="225"/>
        <end position="348"/>
    </location>
</feature>
<gene>
    <name evidence="2" type="primary">hmuS</name>
    <name evidence="2" type="ordered locus">RGE_06030</name>
</gene>
<dbReference type="GO" id="GO:0006826">
    <property type="term" value="P:iron ion transport"/>
    <property type="evidence" value="ECO:0007669"/>
    <property type="project" value="InterPro"/>
</dbReference>
<proteinExistence type="predicted"/>
<accession>I0HLR1</accession>
<dbReference type="eggNOG" id="COG3720">
    <property type="taxonomic scope" value="Bacteria"/>
</dbReference>
<dbReference type="KEGG" id="rge:RGE_06030"/>
<dbReference type="EMBL" id="AP012320">
    <property type="protein sequence ID" value="BAL93948.1"/>
    <property type="molecule type" value="Genomic_DNA"/>
</dbReference>
<dbReference type="AlphaFoldDB" id="I0HLR1"/>
<organism evidence="2 3">
    <name type="scientific">Rubrivivax gelatinosus (strain NBRC 100245 / IL144)</name>
    <dbReference type="NCBI Taxonomy" id="983917"/>
    <lineage>
        <taxon>Bacteria</taxon>
        <taxon>Pseudomonadati</taxon>
        <taxon>Pseudomonadota</taxon>
        <taxon>Betaproteobacteria</taxon>
        <taxon>Burkholderiales</taxon>
        <taxon>Sphaerotilaceae</taxon>
        <taxon>Rubrivivax</taxon>
    </lineage>
</organism>
<dbReference type="Proteomes" id="UP000007883">
    <property type="component" value="Chromosome"/>
</dbReference>
<dbReference type="STRING" id="983917.RGE_06030"/>
<dbReference type="SUPFAM" id="SSF144064">
    <property type="entry name" value="Heme iron utilization protein-like"/>
    <property type="match status" value="1"/>
</dbReference>
<sequence length="354" mass="37650">MHHPTAVSRLLQGLKLPPPGVRAPALRQWLRVFGDAPAAAAALQRSDAAAVLGVREAELVAAHAGCFDRAESPLAARRLRPRRRQIAEALQRFGATRSVAGHRACRVERLGPARAPEHWAHAFALEQRTPEGALARSLQFFDAAGDALAELTPLDAAGVAAWFDLVESYACFEPAPRPLAARRVRAARAPLESADAAALRRAWATMRGADGFDTLLARFALAPGAACRLAGPDFARRVAPTSAHELLAAAAQQGLPLSVQVPGAGDCGGDWRQVRQARGWTQADGGGVRLHLREDAVAEAWLLGCPSPGGWRQTLLLLDAAGAPIARLGEEATATRERCGWRRLVAQLDAEVDA</sequence>
<evidence type="ECO:0000313" key="2">
    <source>
        <dbReference type="EMBL" id="BAL93948.1"/>
    </source>
</evidence>
<dbReference type="InterPro" id="IPR007845">
    <property type="entry name" value="HemS/ChuX_dom"/>
</dbReference>
<keyword evidence="3" id="KW-1185">Reference proteome</keyword>
<evidence type="ECO:0000259" key="1">
    <source>
        <dbReference type="Pfam" id="PF05171"/>
    </source>
</evidence>
<name>I0HLR1_RUBGI</name>
<dbReference type="RefSeq" id="WP_014426824.1">
    <property type="nucleotide sequence ID" value="NC_017075.1"/>
</dbReference>
<dbReference type="PATRIC" id="fig|983917.3.peg.595"/>
<protein>
    <submittedName>
        <fullName evidence="2">Hemin transport protein HmuS</fullName>
    </submittedName>
</protein>
<dbReference type="HOGENOM" id="CLU_782754_0_0_4"/>
<feature type="domain" description="Haemin-degrading HemS/ChuX" evidence="1">
    <location>
        <begin position="116"/>
        <end position="169"/>
    </location>
</feature>
<evidence type="ECO:0000313" key="3">
    <source>
        <dbReference type="Proteomes" id="UP000007883"/>
    </source>
</evidence>
<reference evidence="2 3" key="1">
    <citation type="journal article" date="2012" name="J. Bacteriol.">
        <title>Complete genome sequence of phototrophic betaproteobacterium Rubrivivax gelatinosus IL144.</title>
        <authorList>
            <person name="Nagashima S."/>
            <person name="Kamimura A."/>
            <person name="Shimizu T."/>
            <person name="Nakamura-isaki S."/>
            <person name="Aono E."/>
            <person name="Sakamoto K."/>
            <person name="Ichikawa N."/>
            <person name="Nakazawa H."/>
            <person name="Sekine M."/>
            <person name="Yamazaki S."/>
            <person name="Fujita N."/>
            <person name="Shimada K."/>
            <person name="Hanada S."/>
            <person name="Nagashima K.V.P."/>
        </authorList>
    </citation>
    <scope>NUCLEOTIDE SEQUENCE [LARGE SCALE GENOMIC DNA]</scope>
    <source>
        <strain evidence="3">NBRC 100245 / IL144</strain>
    </source>
</reference>
<dbReference type="Gene3D" id="3.40.1570.10">
    <property type="entry name" value="HemS/ChuS/ChuX like domains"/>
    <property type="match status" value="2"/>
</dbReference>
<dbReference type="Pfam" id="PF05171">
    <property type="entry name" value="HemS"/>
    <property type="match status" value="2"/>
</dbReference>
<dbReference type="InterPro" id="IPR053733">
    <property type="entry name" value="Heme_Transport_Util_sf"/>
</dbReference>